<name>A0A1I7TAZ0_9PELO</name>
<reference evidence="3" key="1">
    <citation type="submission" date="2016-11" db="UniProtKB">
        <authorList>
            <consortium name="WormBaseParasite"/>
        </authorList>
    </citation>
    <scope>IDENTIFICATION</scope>
</reference>
<dbReference type="Proteomes" id="UP000095282">
    <property type="component" value="Unplaced"/>
</dbReference>
<accession>A0A1I7TAZ0</accession>
<dbReference type="eggNOG" id="ENOG502STAM">
    <property type="taxonomic scope" value="Eukaryota"/>
</dbReference>
<keyword evidence="1" id="KW-0812">Transmembrane</keyword>
<keyword evidence="1" id="KW-0472">Membrane</keyword>
<organism evidence="2 3">
    <name type="scientific">Caenorhabditis tropicalis</name>
    <dbReference type="NCBI Taxonomy" id="1561998"/>
    <lineage>
        <taxon>Eukaryota</taxon>
        <taxon>Metazoa</taxon>
        <taxon>Ecdysozoa</taxon>
        <taxon>Nematoda</taxon>
        <taxon>Chromadorea</taxon>
        <taxon>Rhabditida</taxon>
        <taxon>Rhabditina</taxon>
        <taxon>Rhabditomorpha</taxon>
        <taxon>Rhabditoidea</taxon>
        <taxon>Rhabditidae</taxon>
        <taxon>Peloderinae</taxon>
        <taxon>Caenorhabditis</taxon>
    </lineage>
</organism>
<keyword evidence="1" id="KW-1133">Transmembrane helix</keyword>
<feature type="transmembrane region" description="Helical" evidence="1">
    <location>
        <begin position="123"/>
        <end position="140"/>
    </location>
</feature>
<keyword evidence="2" id="KW-1185">Reference proteome</keyword>
<evidence type="ECO:0000313" key="2">
    <source>
        <dbReference type="Proteomes" id="UP000095282"/>
    </source>
</evidence>
<evidence type="ECO:0000313" key="3">
    <source>
        <dbReference type="WBParaSite" id="Csp11.Scaffold567.g4161.t1"/>
    </source>
</evidence>
<proteinExistence type="predicted"/>
<sequence>MYHRSHHYNKQRGEIDHEPIVTSTMSAMPTLTAITVLPVQSDTYSRKIEMSRIEKVEKPCDCEVKHCPQKCLSTLVSGTTTELTTTTTEETTFSVLSTTSTSNRLPQENTKESQLLVNSYPSIFQFSTFILLITLIFQLFN</sequence>
<dbReference type="AlphaFoldDB" id="A0A1I7TAZ0"/>
<protein>
    <submittedName>
        <fullName evidence="3">Uncharacterized protein</fullName>
    </submittedName>
</protein>
<dbReference type="WBParaSite" id="Csp11.Scaffold567.g4161.t1">
    <property type="protein sequence ID" value="Csp11.Scaffold567.g4161.t1"/>
    <property type="gene ID" value="Csp11.Scaffold567.g4161"/>
</dbReference>
<evidence type="ECO:0000256" key="1">
    <source>
        <dbReference type="SAM" id="Phobius"/>
    </source>
</evidence>